<comment type="subcellular location">
    <subcellularLocation>
        <location evidence="1">Mitochondrion outer membrane</location>
    </subcellularLocation>
</comment>
<evidence type="ECO:0000256" key="7">
    <source>
        <dbReference type="ARBA" id="ARBA00023065"/>
    </source>
</evidence>
<dbReference type="GeneID" id="100832446"/>
<accession>I1HH66</accession>
<dbReference type="KEGG" id="bdi:100832446"/>
<dbReference type="InterPro" id="IPR023614">
    <property type="entry name" value="Porin_dom_sf"/>
</dbReference>
<dbReference type="GO" id="GO:0005741">
    <property type="term" value="C:mitochondrial outer membrane"/>
    <property type="evidence" value="ECO:0000318"/>
    <property type="project" value="GO_Central"/>
</dbReference>
<keyword evidence="10" id="KW-0472">Membrane</keyword>
<evidence type="ECO:0000256" key="6">
    <source>
        <dbReference type="ARBA" id="ARBA00022787"/>
    </source>
</evidence>
<organism evidence="11">
    <name type="scientific">Brachypodium distachyon</name>
    <name type="common">Purple false brome</name>
    <name type="synonym">Trachynia distachya</name>
    <dbReference type="NCBI Taxonomy" id="15368"/>
    <lineage>
        <taxon>Eukaryota</taxon>
        <taxon>Viridiplantae</taxon>
        <taxon>Streptophyta</taxon>
        <taxon>Embryophyta</taxon>
        <taxon>Tracheophyta</taxon>
        <taxon>Spermatophyta</taxon>
        <taxon>Magnoliopsida</taxon>
        <taxon>Liliopsida</taxon>
        <taxon>Poales</taxon>
        <taxon>Poaceae</taxon>
        <taxon>BOP clade</taxon>
        <taxon>Pooideae</taxon>
        <taxon>Stipodae</taxon>
        <taxon>Brachypodieae</taxon>
        <taxon>Brachypodium</taxon>
    </lineage>
</organism>
<dbReference type="OMA" id="NCTRPVC"/>
<keyword evidence="13" id="KW-1185">Reference proteome</keyword>
<comment type="similarity">
    <text evidence="2">Belongs to the eukaryotic mitochondrial porin (TC 1.B.8.1) family.</text>
</comment>
<dbReference type="GO" id="GO:0015288">
    <property type="term" value="F:porin activity"/>
    <property type="evidence" value="ECO:0007669"/>
    <property type="project" value="UniProtKB-KW"/>
</dbReference>
<keyword evidence="8" id="KW-0626">Porin</keyword>
<dbReference type="AlphaFoldDB" id="I1HH66"/>
<gene>
    <name evidence="12" type="primary">LOC100832446</name>
    <name evidence="11" type="ORF">BRADI_2g18630v3</name>
</gene>
<dbReference type="PANTHER" id="PTHR11743">
    <property type="entry name" value="VOLTAGE-DEPENDENT ANION-SELECTIVE CHANNEL"/>
    <property type="match status" value="1"/>
</dbReference>
<dbReference type="EnsemblPlants" id="KQK05194">
    <property type="protein sequence ID" value="KQK05194"/>
    <property type="gene ID" value="BRADI_2g18630v3"/>
</dbReference>
<evidence type="ECO:0000256" key="1">
    <source>
        <dbReference type="ARBA" id="ARBA00004294"/>
    </source>
</evidence>
<reference evidence="11" key="2">
    <citation type="submission" date="2017-06" db="EMBL/GenBank/DDBJ databases">
        <title>WGS assembly of Brachypodium distachyon.</title>
        <authorList>
            <consortium name="The International Brachypodium Initiative"/>
            <person name="Lucas S."/>
            <person name="Harmon-Smith M."/>
            <person name="Lail K."/>
            <person name="Tice H."/>
            <person name="Grimwood J."/>
            <person name="Bruce D."/>
            <person name="Barry K."/>
            <person name="Shu S."/>
            <person name="Lindquist E."/>
            <person name="Wang M."/>
            <person name="Pitluck S."/>
            <person name="Vogel J.P."/>
            <person name="Garvin D.F."/>
            <person name="Mockler T.C."/>
            <person name="Schmutz J."/>
            <person name="Rokhsar D."/>
            <person name="Bevan M.W."/>
        </authorList>
    </citation>
    <scope>NUCLEOTIDE SEQUENCE</scope>
    <source>
        <strain evidence="11">Bd21</strain>
    </source>
</reference>
<evidence type="ECO:0000256" key="2">
    <source>
        <dbReference type="ARBA" id="ARBA00009624"/>
    </source>
</evidence>
<evidence type="ECO:0000313" key="11">
    <source>
        <dbReference type="EMBL" id="KQK05194.1"/>
    </source>
</evidence>
<dbReference type="FunFam" id="2.40.160.10:FF:000003">
    <property type="entry name" value="Outer mitochondrial membrane protein porin"/>
    <property type="match status" value="1"/>
</dbReference>
<dbReference type="InterPro" id="IPR001925">
    <property type="entry name" value="Porin_Euk"/>
</dbReference>
<dbReference type="eggNOG" id="KOG3126">
    <property type="taxonomic scope" value="Eukaryota"/>
</dbReference>
<keyword evidence="6" id="KW-1000">Mitochondrion outer membrane</keyword>
<evidence type="ECO:0000256" key="10">
    <source>
        <dbReference type="ARBA" id="ARBA00023136"/>
    </source>
</evidence>
<dbReference type="GO" id="GO:0008308">
    <property type="term" value="F:voltage-gated monoatomic anion channel activity"/>
    <property type="evidence" value="ECO:0000318"/>
    <property type="project" value="GO_Central"/>
</dbReference>
<dbReference type="PROSITE" id="PS00558">
    <property type="entry name" value="EUKARYOTIC_PORIN"/>
    <property type="match status" value="1"/>
</dbReference>
<keyword evidence="4" id="KW-1134">Transmembrane beta strand</keyword>
<dbReference type="HOGENOM" id="CLU_069937_0_0_1"/>
<evidence type="ECO:0000256" key="8">
    <source>
        <dbReference type="ARBA" id="ARBA00023114"/>
    </source>
</evidence>
<dbReference type="OrthoDB" id="7827681at2759"/>
<reference evidence="11 12" key="1">
    <citation type="journal article" date="2010" name="Nature">
        <title>Genome sequencing and analysis of the model grass Brachypodium distachyon.</title>
        <authorList>
            <consortium name="International Brachypodium Initiative"/>
        </authorList>
    </citation>
    <scope>NUCLEOTIDE SEQUENCE [LARGE SCALE GENOMIC DNA]</scope>
    <source>
        <strain evidence="11 12">Bd21</strain>
    </source>
</reference>
<keyword evidence="9" id="KW-0496">Mitochondrion</keyword>
<keyword evidence="5" id="KW-0812">Transmembrane</keyword>
<dbReference type="Pfam" id="PF01459">
    <property type="entry name" value="Porin_3"/>
    <property type="match status" value="1"/>
</dbReference>
<dbReference type="Proteomes" id="UP000008810">
    <property type="component" value="Chromosome 2"/>
</dbReference>
<dbReference type="RefSeq" id="XP_003568015.1">
    <property type="nucleotide sequence ID" value="XM_003567967.3"/>
</dbReference>
<dbReference type="EMBL" id="CM000881">
    <property type="protein sequence ID" value="KQK05194.1"/>
    <property type="molecule type" value="Genomic_DNA"/>
</dbReference>
<keyword evidence="3" id="KW-0813">Transport</keyword>
<reference evidence="12" key="3">
    <citation type="submission" date="2018-08" db="UniProtKB">
        <authorList>
            <consortium name="EnsemblPlants"/>
        </authorList>
    </citation>
    <scope>IDENTIFICATION</scope>
    <source>
        <strain evidence="12">cv. Bd21</strain>
    </source>
</reference>
<protein>
    <submittedName>
        <fullName evidence="11 12">Uncharacterized protein</fullName>
    </submittedName>
</protein>
<sequence>MASTGPGLYTEIGKKSRDLLYKDYQTDQKFTLTTVAANGATITAASTKKNEAIVSEIQSQLKGKNVTVDVKVTSESSVIATVTVPELYTPGLKGMLCVPIPYNKSASGKAELQYLHAHAGINASVGLNANPLVNLSGVLGTKDLAFGADVAFDTASGDFTKYNAGVSLTNEDLTASVVLNNKGDTLAASYYQQVKGSTAVGAELAHSFSSNANTLTIGTQHALDPLTTVKGRFNNNGIASALIQHAWRPNSLVTVSTEFDTKAMEKSPKFGLALALKP</sequence>
<dbReference type="Gramene" id="KQK05194">
    <property type="protein sequence ID" value="KQK05194"/>
    <property type="gene ID" value="BRADI_2g18630v3"/>
</dbReference>
<dbReference type="PANTHER" id="PTHR11743:SF34">
    <property type="entry name" value="MITOCHONDRIAL OUTER MEMBRANE PROTEIN PORIN 2"/>
    <property type="match status" value="1"/>
</dbReference>
<proteinExistence type="inferred from homology"/>
<dbReference type="STRING" id="15368.I1HH66"/>
<dbReference type="FunCoup" id="I1HH66">
    <property type="interactions" value="2118"/>
</dbReference>
<evidence type="ECO:0000313" key="12">
    <source>
        <dbReference type="EnsemblPlants" id="KQK05194"/>
    </source>
</evidence>
<evidence type="ECO:0000256" key="4">
    <source>
        <dbReference type="ARBA" id="ARBA00022452"/>
    </source>
</evidence>
<evidence type="ECO:0000256" key="3">
    <source>
        <dbReference type="ARBA" id="ARBA00022448"/>
    </source>
</evidence>
<name>I1HH66_BRADI</name>
<dbReference type="InterPro" id="IPR027246">
    <property type="entry name" value="Porin_Euk/Tom40"/>
</dbReference>
<dbReference type="CDD" id="cd07306">
    <property type="entry name" value="Porin3_VDAC"/>
    <property type="match status" value="1"/>
</dbReference>
<keyword evidence="7" id="KW-0406">Ion transport</keyword>
<evidence type="ECO:0000256" key="5">
    <source>
        <dbReference type="ARBA" id="ARBA00022692"/>
    </source>
</evidence>
<evidence type="ECO:0000313" key="13">
    <source>
        <dbReference type="Proteomes" id="UP000008810"/>
    </source>
</evidence>
<dbReference type="GO" id="GO:0046930">
    <property type="term" value="C:pore complex"/>
    <property type="evidence" value="ECO:0007669"/>
    <property type="project" value="UniProtKB-KW"/>
</dbReference>
<dbReference type="Gene3D" id="2.40.160.10">
    <property type="entry name" value="Porin"/>
    <property type="match status" value="1"/>
</dbReference>
<evidence type="ECO:0000256" key="9">
    <source>
        <dbReference type="ARBA" id="ARBA00023128"/>
    </source>
</evidence>